<evidence type="ECO:0000256" key="7">
    <source>
        <dbReference type="SAM" id="MobiDB-lite"/>
    </source>
</evidence>
<dbReference type="Pfam" id="PF00950">
    <property type="entry name" value="ABC-3"/>
    <property type="match status" value="1"/>
</dbReference>
<feature type="transmembrane region" description="Helical" evidence="8">
    <location>
        <begin position="224"/>
        <end position="245"/>
    </location>
</feature>
<evidence type="ECO:0000256" key="4">
    <source>
        <dbReference type="ARBA" id="ARBA00022989"/>
    </source>
</evidence>
<evidence type="ECO:0000313" key="9">
    <source>
        <dbReference type="EMBL" id="ROR71937.1"/>
    </source>
</evidence>
<keyword evidence="4 8" id="KW-1133">Transmembrane helix</keyword>
<evidence type="ECO:0000256" key="5">
    <source>
        <dbReference type="ARBA" id="ARBA00023136"/>
    </source>
</evidence>
<keyword evidence="6" id="KW-0813">Transport</keyword>
<evidence type="ECO:0000256" key="3">
    <source>
        <dbReference type="ARBA" id="ARBA00022692"/>
    </source>
</evidence>
<dbReference type="PANTHER" id="PTHR30477:SF13">
    <property type="entry name" value="IRON TRANSPORT SYSTEM MEMBRANE PROTEIN HI_0360-RELATED"/>
    <property type="match status" value="1"/>
</dbReference>
<dbReference type="PANTHER" id="PTHR30477">
    <property type="entry name" value="ABC-TRANSPORTER METAL-BINDING PROTEIN"/>
    <property type="match status" value="1"/>
</dbReference>
<feature type="transmembrane region" description="Helical" evidence="8">
    <location>
        <begin position="100"/>
        <end position="121"/>
    </location>
</feature>
<dbReference type="GO" id="GO:0043190">
    <property type="term" value="C:ATP-binding cassette (ABC) transporter complex"/>
    <property type="evidence" value="ECO:0007669"/>
    <property type="project" value="InterPro"/>
</dbReference>
<evidence type="ECO:0000256" key="2">
    <source>
        <dbReference type="ARBA" id="ARBA00008034"/>
    </source>
</evidence>
<feature type="compositionally biased region" description="Polar residues" evidence="7">
    <location>
        <begin position="307"/>
        <end position="316"/>
    </location>
</feature>
<feature type="transmembrane region" description="Helical" evidence="8">
    <location>
        <begin position="22"/>
        <end position="42"/>
    </location>
</feature>
<dbReference type="RefSeq" id="WP_211336023.1">
    <property type="nucleotide sequence ID" value="NZ_RKHK01000001.1"/>
</dbReference>
<keyword evidence="10" id="KW-1185">Reference proteome</keyword>
<comment type="similarity">
    <text evidence="2 6">Belongs to the ABC-3 integral membrane protein family.</text>
</comment>
<dbReference type="Proteomes" id="UP000280668">
    <property type="component" value="Unassembled WGS sequence"/>
</dbReference>
<proteinExistence type="inferred from homology"/>
<dbReference type="EMBL" id="RKHK01000001">
    <property type="protein sequence ID" value="ROR71937.1"/>
    <property type="molecule type" value="Genomic_DNA"/>
</dbReference>
<evidence type="ECO:0000256" key="8">
    <source>
        <dbReference type="SAM" id="Phobius"/>
    </source>
</evidence>
<feature type="transmembrane region" description="Helical" evidence="8">
    <location>
        <begin position="141"/>
        <end position="159"/>
    </location>
</feature>
<evidence type="ECO:0000256" key="6">
    <source>
        <dbReference type="RuleBase" id="RU003943"/>
    </source>
</evidence>
<feature type="transmembrane region" description="Helical" evidence="8">
    <location>
        <begin position="62"/>
        <end position="88"/>
    </location>
</feature>
<name>A0A3N2B9K8_9MICO</name>
<gene>
    <name evidence="9" type="ORF">EDD31_0276</name>
</gene>
<evidence type="ECO:0000256" key="1">
    <source>
        <dbReference type="ARBA" id="ARBA00004141"/>
    </source>
</evidence>
<dbReference type="CDD" id="cd06550">
    <property type="entry name" value="TM_ABC_iron-siderophores_like"/>
    <property type="match status" value="1"/>
</dbReference>
<dbReference type="GO" id="GO:0055085">
    <property type="term" value="P:transmembrane transport"/>
    <property type="evidence" value="ECO:0007669"/>
    <property type="project" value="InterPro"/>
</dbReference>
<keyword evidence="3 6" id="KW-0812">Transmembrane</keyword>
<protein>
    <submittedName>
        <fullName evidence="9">Manganese/iron transport system permease protein</fullName>
    </submittedName>
</protein>
<dbReference type="AlphaFoldDB" id="A0A3N2B9K8"/>
<organism evidence="9 10">
    <name type="scientific">Bogoriella caseilytica</name>
    <dbReference type="NCBI Taxonomy" id="56055"/>
    <lineage>
        <taxon>Bacteria</taxon>
        <taxon>Bacillati</taxon>
        <taxon>Actinomycetota</taxon>
        <taxon>Actinomycetes</taxon>
        <taxon>Micrococcales</taxon>
        <taxon>Bogoriellaceae</taxon>
        <taxon>Bogoriella</taxon>
    </lineage>
</organism>
<accession>A0A3N2B9K8</accession>
<dbReference type="SUPFAM" id="SSF81345">
    <property type="entry name" value="ABC transporter involved in vitamin B12 uptake, BtuC"/>
    <property type="match status" value="1"/>
</dbReference>
<keyword evidence="5 8" id="KW-0472">Membrane</keyword>
<comment type="subcellular location">
    <subcellularLocation>
        <location evidence="6">Cell membrane</location>
        <topology evidence="6">Multi-pass membrane protein</topology>
    </subcellularLocation>
    <subcellularLocation>
        <location evidence="1">Membrane</location>
        <topology evidence="1">Multi-pass membrane protein</topology>
    </subcellularLocation>
</comment>
<evidence type="ECO:0000313" key="10">
    <source>
        <dbReference type="Proteomes" id="UP000280668"/>
    </source>
</evidence>
<dbReference type="InterPro" id="IPR037294">
    <property type="entry name" value="ABC_BtuC-like"/>
</dbReference>
<dbReference type="Gene3D" id="1.10.3470.10">
    <property type="entry name" value="ABC transporter involved in vitamin B12 uptake, BtuC"/>
    <property type="match status" value="1"/>
</dbReference>
<dbReference type="InterPro" id="IPR022392">
    <property type="entry name" value="Anch_rpt-typ_ABC_trnsprt_perm"/>
</dbReference>
<dbReference type="GO" id="GO:0010043">
    <property type="term" value="P:response to zinc ion"/>
    <property type="evidence" value="ECO:0007669"/>
    <property type="project" value="TreeGrafter"/>
</dbReference>
<sequence>MLSFAEFLQDLSNPLLSFLPKALIVAMMSAIVCGVIGCHVVLRGMVFVGHAVAHSVFPGLAIAFVLQGSLVLGGMVAGVLTAAGVAVFSQNRRLKEDSVIGIFFVAAFALGIVVISAAPGYSGSLQNFLFGSITGIPDSDVYVVAGMGTLMLLVAFLLHKELVAVSLDREMARSAGLPILALDLVLYSMVAVAVVVAVQVIGNILVIALLVVPPATARLLTDKLAVMMLLAPLIGGASAFFGLYLSWAIDIPTGGTIVLLATAVFVLTYLLAPKHGLLGRYLAQRDVKRNEAAGESREDGGPLGRLSGQSAETVTA</sequence>
<dbReference type="NCBIfam" id="TIGR03770">
    <property type="entry name" value="anch_rpt_perm"/>
    <property type="match status" value="1"/>
</dbReference>
<feature type="transmembrane region" description="Helical" evidence="8">
    <location>
        <begin position="251"/>
        <end position="272"/>
    </location>
</feature>
<reference evidence="9 10" key="1">
    <citation type="submission" date="2018-11" db="EMBL/GenBank/DDBJ databases">
        <title>Sequencing the genomes of 1000 actinobacteria strains.</title>
        <authorList>
            <person name="Klenk H.-P."/>
        </authorList>
    </citation>
    <scope>NUCLEOTIDE SEQUENCE [LARGE SCALE GENOMIC DNA]</scope>
    <source>
        <strain evidence="9 10">DSM 11294</strain>
    </source>
</reference>
<comment type="caution">
    <text evidence="9">The sequence shown here is derived from an EMBL/GenBank/DDBJ whole genome shotgun (WGS) entry which is preliminary data.</text>
</comment>
<dbReference type="InterPro" id="IPR001626">
    <property type="entry name" value="ABC_TroCD"/>
</dbReference>
<feature type="transmembrane region" description="Helical" evidence="8">
    <location>
        <begin position="193"/>
        <end position="212"/>
    </location>
</feature>
<feature type="region of interest" description="Disordered" evidence="7">
    <location>
        <begin position="292"/>
        <end position="316"/>
    </location>
</feature>